<proteinExistence type="inferred from homology"/>
<dbReference type="Pfam" id="PF01302">
    <property type="entry name" value="CAP_GLY"/>
    <property type="match status" value="1"/>
</dbReference>
<evidence type="ECO:0000313" key="12">
    <source>
        <dbReference type="Proteomes" id="UP000190776"/>
    </source>
</evidence>
<feature type="region of interest" description="Disordered" evidence="9">
    <location>
        <begin position="79"/>
        <end position="144"/>
    </location>
</feature>
<dbReference type="InterPro" id="IPR036859">
    <property type="entry name" value="CAP-Gly_dom_sf"/>
</dbReference>
<dbReference type="Gene3D" id="2.30.30.190">
    <property type="entry name" value="CAP Gly-rich-like domain"/>
    <property type="match status" value="1"/>
</dbReference>
<dbReference type="Proteomes" id="UP000190776">
    <property type="component" value="Unassembled WGS sequence"/>
</dbReference>
<feature type="region of interest" description="Disordered" evidence="9">
    <location>
        <begin position="167"/>
        <end position="269"/>
    </location>
</feature>
<evidence type="ECO:0000256" key="2">
    <source>
        <dbReference type="ARBA" id="ARBA00011010"/>
    </source>
</evidence>
<evidence type="ECO:0000256" key="1">
    <source>
        <dbReference type="ARBA" id="ARBA00004245"/>
    </source>
</evidence>
<evidence type="ECO:0000256" key="9">
    <source>
        <dbReference type="SAM" id="MobiDB-lite"/>
    </source>
</evidence>
<dbReference type="GO" id="GO:0030286">
    <property type="term" value="C:dynein complex"/>
    <property type="evidence" value="ECO:0007669"/>
    <property type="project" value="UniProtKB-KW"/>
</dbReference>
<dbReference type="InterPro" id="IPR022157">
    <property type="entry name" value="Dynactin"/>
</dbReference>
<feature type="coiled-coil region" evidence="8">
    <location>
        <begin position="982"/>
        <end position="1089"/>
    </location>
</feature>
<keyword evidence="7" id="KW-0206">Cytoskeleton</keyword>
<feature type="compositionally biased region" description="Low complexity" evidence="9">
    <location>
        <begin position="178"/>
        <end position="197"/>
    </location>
</feature>
<dbReference type="PANTHER" id="PTHR18916">
    <property type="entry name" value="DYNACTIN 1-RELATED MICROTUBULE-BINDING"/>
    <property type="match status" value="1"/>
</dbReference>
<keyword evidence="5" id="KW-0243">Dynein</keyword>
<dbReference type="SUPFAM" id="SSF74924">
    <property type="entry name" value="Cap-Gly domain"/>
    <property type="match status" value="1"/>
</dbReference>
<dbReference type="STRING" id="420778.A0A1S8BB34"/>
<feature type="region of interest" description="Disordered" evidence="9">
    <location>
        <begin position="1202"/>
        <end position="1222"/>
    </location>
</feature>
<protein>
    <submittedName>
        <fullName evidence="11">Dynactin, 150 kDa isoform</fullName>
    </submittedName>
</protein>
<feature type="compositionally biased region" description="Low complexity" evidence="9">
    <location>
        <begin position="243"/>
        <end position="261"/>
    </location>
</feature>
<evidence type="ECO:0000256" key="3">
    <source>
        <dbReference type="ARBA" id="ARBA00022490"/>
    </source>
</evidence>
<feature type="compositionally biased region" description="Polar residues" evidence="9">
    <location>
        <begin position="116"/>
        <end position="125"/>
    </location>
</feature>
<dbReference type="PROSITE" id="PS00845">
    <property type="entry name" value="CAP_GLY_1"/>
    <property type="match status" value="1"/>
</dbReference>
<dbReference type="GO" id="GO:0005874">
    <property type="term" value="C:microtubule"/>
    <property type="evidence" value="ECO:0007669"/>
    <property type="project" value="UniProtKB-KW"/>
</dbReference>
<evidence type="ECO:0000256" key="7">
    <source>
        <dbReference type="ARBA" id="ARBA00023212"/>
    </source>
</evidence>
<comment type="similarity">
    <text evidence="2">Belongs to the dynactin 150 kDa subunit family.</text>
</comment>
<dbReference type="OrthoDB" id="2130750at2759"/>
<dbReference type="Pfam" id="PF12455">
    <property type="entry name" value="Dynactin"/>
    <property type="match status" value="1"/>
</dbReference>
<evidence type="ECO:0000256" key="6">
    <source>
        <dbReference type="ARBA" id="ARBA00023054"/>
    </source>
</evidence>
<accession>A0A1S8BB34</accession>
<comment type="caution">
    <text evidence="11">The sequence shown here is derived from an EMBL/GenBank/DDBJ whole genome shotgun (WGS) entry which is preliminary data.</text>
</comment>
<evidence type="ECO:0000256" key="5">
    <source>
        <dbReference type="ARBA" id="ARBA00023017"/>
    </source>
</evidence>
<gene>
    <name evidence="11" type="ORF">BK809_0001788</name>
</gene>
<dbReference type="InterPro" id="IPR000938">
    <property type="entry name" value="CAP-Gly_domain"/>
</dbReference>
<dbReference type="SMART" id="SM01052">
    <property type="entry name" value="CAP_GLY"/>
    <property type="match status" value="1"/>
</dbReference>
<evidence type="ECO:0000256" key="8">
    <source>
        <dbReference type="SAM" id="Coils"/>
    </source>
</evidence>
<evidence type="ECO:0000256" key="4">
    <source>
        <dbReference type="ARBA" id="ARBA00022701"/>
    </source>
</evidence>
<dbReference type="PROSITE" id="PS50245">
    <property type="entry name" value="CAP_GLY_2"/>
    <property type="match status" value="1"/>
</dbReference>
<reference evidence="11 12" key="1">
    <citation type="submission" date="2017-01" db="EMBL/GenBank/DDBJ databases">
        <title>Draft genome sequence of Diplodia seriata F98.1, a fungal species involved in grapevine trunk diseases.</title>
        <authorList>
            <person name="Robert-Siegwald G."/>
            <person name="Vallet J."/>
            <person name="Abou-Mansour E."/>
            <person name="Xu J."/>
            <person name="Rey P."/>
            <person name="Bertsch C."/>
            <person name="Rego C."/>
            <person name="Larignon P."/>
            <person name="Fontaine F."/>
            <person name="Lebrun M.-H."/>
        </authorList>
    </citation>
    <scope>NUCLEOTIDE SEQUENCE [LARGE SCALE GENOMIC DNA]</scope>
    <source>
        <strain evidence="11 12">F98.1</strain>
    </source>
</reference>
<keyword evidence="6 8" id="KW-0175">Coiled coil</keyword>
<feature type="compositionally biased region" description="Low complexity" evidence="9">
    <location>
        <begin position="85"/>
        <end position="102"/>
    </location>
</feature>
<name>A0A1S8BB34_9PEZI</name>
<keyword evidence="4" id="KW-0493">Microtubule</keyword>
<evidence type="ECO:0000313" key="11">
    <source>
        <dbReference type="EMBL" id="OMP84685.1"/>
    </source>
</evidence>
<dbReference type="AlphaFoldDB" id="A0A1S8BB34"/>
<comment type="subcellular location">
    <subcellularLocation>
        <location evidence="1">Cytoplasm</location>
        <location evidence="1">Cytoskeleton</location>
    </subcellularLocation>
</comment>
<feature type="domain" description="CAP-Gly" evidence="10">
    <location>
        <begin position="26"/>
        <end position="68"/>
    </location>
</feature>
<keyword evidence="3" id="KW-0963">Cytoplasm</keyword>
<sequence>MGDANLKVGQLIELNDGRIGVIRFIGDTAFADGLWVGVEFDDASGKNDGSVQGLRYFDSKPGHGMFLRPMGVARIVEEPKPKAPARPAAARPGAPGAVARRATGTGSIDQGKGRPTSMTAESSTPRPRLGSRPSSIDTKSPAAGTRIGVGLHSAADCVMMLIPAAGSISRPRPSISGAATGPPRRTSTTSTGGSKSAPAPPTAPKHTTRPSISGARSGLAKPGDAPPARTAATRQSLSVAKQRVTSPPSSSRTSASPSAPVAQRSVSAVQKDAEIKELQTKLRVLEEKRAEDREKIATLDRVQEERNKYEQIIQKLQAKIQPLSLENNELKKNSKEAELRLEQVEAIQAEHESILEMATLDREMAEEQTEAYKADLEAVKQRLEELELENEILKDENQELGQDMNPEERTSMGWLQLERENERLREALLRLRDITQESESELRDQLKSLEEDNQELSGVKEQCDETKTKLLEAEADIEDLRQQLDAALGAEEMIEELTDKNLALNEYIEQLKVSIEELETLKELNDELEVNHVENEKQLQEQIDYKDSIIADLGRRAMQQDETLSDQEYTILRFRELVTNLQSDMEDMRASREISETQAQDLNNRSRAMMDLNRQLQASASSTKMKTIDMELRKLEAQEAAEHLAIVQLFLPEAFHSERESVLALLRFKRIGFKASLVHSFVKDKVSGDAPINDEDIFEACDVLDKLTWISAMCDRFVTAISTCSLDQFARFEGTLYELEPVERALNGHIDGLKRDELKEKQVAEELHRSIAVMSHLAETHLGDGLEGYANDIVMRTLLMQSHLETTAAALMLVKGEVQTRVPSHGEDDYDGVDRFISKTEEIIAQSRSAKVIVGKSLRTLQELKARSLTLQNDTLNSFEECQDASDDLAHYVRKMGENVFQLLHEDSRTEPFAISEVRSAMFRASEEVFSVSESEMYATFSARLRKLGEDLTELVNITSDLELTVEFEKHPAPWVLRSKELQDSKIVSVDTEEEIRRLKEEVHARSMQIKLQEQKHEEAAVKIELLESRTRDSSKKAQRITELEKKLEENKSREKQLAEALETQVRDLAGLETEKEKWKAQAEQAKAIEAAMGGEGKHDSGGEKTVATKREIDALKTDIQYLEAANRYLRQSNRREHIGKVAANTSWLRTTLVPPSKIAASAADGGAQNADAMPRRRLAALQEITNLPAVSKLVNLKDTGDAEEESGVENAGENTRPRNSKLRWRPMKSTPQWQLSELELRRAEAWEALWGGKGMGGIYEDGGLDTPWSVSTGAVGIVR</sequence>
<evidence type="ECO:0000259" key="10">
    <source>
        <dbReference type="PROSITE" id="PS50245"/>
    </source>
</evidence>
<dbReference type="EMBL" id="MSZU01000087">
    <property type="protein sequence ID" value="OMP84685.1"/>
    <property type="molecule type" value="Genomic_DNA"/>
</dbReference>
<organism evidence="11 12">
    <name type="scientific">Diplodia seriata</name>
    <dbReference type="NCBI Taxonomy" id="420778"/>
    <lineage>
        <taxon>Eukaryota</taxon>
        <taxon>Fungi</taxon>
        <taxon>Dikarya</taxon>
        <taxon>Ascomycota</taxon>
        <taxon>Pezizomycotina</taxon>
        <taxon>Dothideomycetes</taxon>
        <taxon>Dothideomycetes incertae sedis</taxon>
        <taxon>Botryosphaeriales</taxon>
        <taxon>Botryosphaeriaceae</taxon>
        <taxon>Diplodia</taxon>
    </lineage>
</organism>